<gene>
    <name evidence="2" type="ORF">GCM10017577_66420</name>
</gene>
<sequence length="221" mass="24693">MDEWHGGRDPRPAADRRDVAACARDDAAGVRDEVSRERDAEADLRDIRARTRDAEVVGRSQQVVGRLRDLRRSLLESLDRLERDGAAPVGSAEAWRRDRAAVSLLLEEAIMIVARDESLRRNAAGDRRASARDRCAAARDRRESAGDREDAAADREQSALEREQLGRAEADAVRRRTEEARDRTVVTAAAVSRAVRGSRLQVAESRDVLARVRARRSRRAP</sequence>
<dbReference type="AlphaFoldDB" id="A0A9W6P0A5"/>
<evidence type="ECO:0000313" key="3">
    <source>
        <dbReference type="Proteomes" id="UP001143463"/>
    </source>
</evidence>
<comment type="caution">
    <text evidence="2">The sequence shown here is derived from an EMBL/GenBank/DDBJ whole genome shotgun (WGS) entry which is preliminary data.</text>
</comment>
<evidence type="ECO:0000313" key="2">
    <source>
        <dbReference type="EMBL" id="GLL15491.1"/>
    </source>
</evidence>
<dbReference type="EMBL" id="BSFQ01000048">
    <property type="protein sequence ID" value="GLL15491.1"/>
    <property type="molecule type" value="Genomic_DNA"/>
</dbReference>
<proteinExistence type="predicted"/>
<feature type="compositionally biased region" description="Basic and acidic residues" evidence="1">
    <location>
        <begin position="122"/>
        <end position="184"/>
    </location>
</feature>
<dbReference type="RefSeq" id="WP_037052765.1">
    <property type="nucleotide sequence ID" value="NZ_BAAAUZ010000062.1"/>
</dbReference>
<reference evidence="2" key="1">
    <citation type="journal article" date="2014" name="Int. J. Syst. Evol. Microbiol.">
        <title>Complete genome sequence of Corynebacterium casei LMG S-19264T (=DSM 44701T), isolated from a smear-ripened cheese.</title>
        <authorList>
            <consortium name="US DOE Joint Genome Institute (JGI-PGF)"/>
            <person name="Walter F."/>
            <person name="Albersmeier A."/>
            <person name="Kalinowski J."/>
            <person name="Ruckert C."/>
        </authorList>
    </citation>
    <scope>NUCLEOTIDE SEQUENCE</scope>
    <source>
        <strain evidence="2">VKM Ac-1069</strain>
    </source>
</reference>
<evidence type="ECO:0000256" key="1">
    <source>
        <dbReference type="SAM" id="MobiDB-lite"/>
    </source>
</evidence>
<keyword evidence="3" id="KW-1185">Reference proteome</keyword>
<organism evidence="2 3">
    <name type="scientific">Pseudonocardia halophobica</name>
    <dbReference type="NCBI Taxonomy" id="29401"/>
    <lineage>
        <taxon>Bacteria</taxon>
        <taxon>Bacillati</taxon>
        <taxon>Actinomycetota</taxon>
        <taxon>Actinomycetes</taxon>
        <taxon>Pseudonocardiales</taxon>
        <taxon>Pseudonocardiaceae</taxon>
        <taxon>Pseudonocardia</taxon>
    </lineage>
</organism>
<dbReference type="Proteomes" id="UP001143463">
    <property type="component" value="Unassembled WGS sequence"/>
</dbReference>
<name>A0A9W6P0A5_9PSEU</name>
<accession>A0A9W6P0A5</accession>
<feature type="region of interest" description="Disordered" evidence="1">
    <location>
        <begin position="122"/>
        <end position="185"/>
    </location>
</feature>
<protein>
    <submittedName>
        <fullName evidence="2">Uncharacterized protein</fullName>
    </submittedName>
</protein>
<reference evidence="2" key="2">
    <citation type="submission" date="2023-01" db="EMBL/GenBank/DDBJ databases">
        <authorList>
            <person name="Sun Q."/>
            <person name="Evtushenko L."/>
        </authorList>
    </citation>
    <scope>NUCLEOTIDE SEQUENCE</scope>
    <source>
        <strain evidence="2">VKM Ac-1069</strain>
    </source>
</reference>
<feature type="region of interest" description="Disordered" evidence="1">
    <location>
        <begin position="1"/>
        <end position="22"/>
    </location>
</feature>